<dbReference type="RefSeq" id="WP_307425206.1">
    <property type="nucleotide sequence ID" value="NZ_JAUSVK010000001.1"/>
</dbReference>
<gene>
    <name evidence="3" type="ORF">J3R73_001790</name>
</gene>
<dbReference type="InterPro" id="IPR013096">
    <property type="entry name" value="Cupin_2"/>
</dbReference>
<dbReference type="EMBL" id="JAUSVK010000001">
    <property type="protein sequence ID" value="MDQ0391998.1"/>
    <property type="molecule type" value="Genomic_DNA"/>
</dbReference>
<dbReference type="Pfam" id="PF07883">
    <property type="entry name" value="Cupin_2"/>
    <property type="match status" value="1"/>
</dbReference>
<sequence length="212" mass="23888">MQFGNPVMIVETARIVRMPENDEASTPAPSHVGKTLRELRRSRRITIQQLAKGLNRSTGYVSQLERGISQPTLKDLYAACTIFGVPMSWFVDLNQTSGEDLREKGFIVRSGQRRFMLHEGARTELLSPELDPKLEFMISTFEPGLETEAKNVPTTGAEYGLLLKGQLELWIDEEKFVLSEGDSYRFSRSSTYRSRNPSATVPAVIVWVGVYV</sequence>
<dbReference type="SUPFAM" id="SSF47413">
    <property type="entry name" value="lambda repressor-like DNA-binding domains"/>
    <property type="match status" value="1"/>
</dbReference>
<evidence type="ECO:0000313" key="4">
    <source>
        <dbReference type="Proteomes" id="UP001237448"/>
    </source>
</evidence>
<dbReference type="InterPro" id="IPR014710">
    <property type="entry name" value="RmlC-like_jellyroll"/>
</dbReference>
<dbReference type="InterPro" id="IPR001387">
    <property type="entry name" value="Cro/C1-type_HTH"/>
</dbReference>
<dbReference type="SMART" id="SM00530">
    <property type="entry name" value="HTH_XRE"/>
    <property type="match status" value="1"/>
</dbReference>
<dbReference type="Pfam" id="PF01381">
    <property type="entry name" value="HTH_3"/>
    <property type="match status" value="1"/>
</dbReference>
<evidence type="ECO:0000256" key="1">
    <source>
        <dbReference type="ARBA" id="ARBA00023125"/>
    </source>
</evidence>
<dbReference type="InterPro" id="IPR011051">
    <property type="entry name" value="RmlC_Cupin_sf"/>
</dbReference>
<dbReference type="Proteomes" id="UP001237448">
    <property type="component" value="Unassembled WGS sequence"/>
</dbReference>
<keyword evidence="1" id="KW-0238">DNA-binding</keyword>
<dbReference type="CDD" id="cd02209">
    <property type="entry name" value="cupin_XRE_C"/>
    <property type="match status" value="1"/>
</dbReference>
<dbReference type="Gene3D" id="1.10.260.40">
    <property type="entry name" value="lambda repressor-like DNA-binding domains"/>
    <property type="match status" value="1"/>
</dbReference>
<dbReference type="Gene3D" id="2.60.120.10">
    <property type="entry name" value="Jelly Rolls"/>
    <property type="match status" value="1"/>
</dbReference>
<evidence type="ECO:0000259" key="2">
    <source>
        <dbReference type="PROSITE" id="PS50943"/>
    </source>
</evidence>
<accession>A0ABU0FD03</accession>
<dbReference type="PANTHER" id="PTHR46797:SF2">
    <property type="entry name" value="TRANSCRIPTIONAL REGULATOR"/>
    <property type="match status" value="1"/>
</dbReference>
<reference evidence="3 4" key="1">
    <citation type="submission" date="2023-07" db="EMBL/GenBank/DDBJ databases">
        <title>Genomic Encyclopedia of Type Strains, Phase IV (KMG-IV): sequencing the most valuable type-strain genomes for metagenomic binning, comparative biology and taxonomic classification.</title>
        <authorList>
            <person name="Goeker M."/>
        </authorList>
    </citation>
    <scope>NUCLEOTIDE SEQUENCE [LARGE SCALE GENOMIC DNA]</scope>
    <source>
        <strain evidence="3 4">DSM 5896</strain>
    </source>
</reference>
<name>A0ABU0FD03_9HYPH</name>
<dbReference type="SUPFAM" id="SSF51182">
    <property type="entry name" value="RmlC-like cupins"/>
    <property type="match status" value="1"/>
</dbReference>
<dbReference type="CDD" id="cd00093">
    <property type="entry name" value="HTH_XRE"/>
    <property type="match status" value="1"/>
</dbReference>
<dbReference type="InterPro" id="IPR010982">
    <property type="entry name" value="Lambda_DNA-bd_dom_sf"/>
</dbReference>
<evidence type="ECO:0000313" key="3">
    <source>
        <dbReference type="EMBL" id="MDQ0391998.1"/>
    </source>
</evidence>
<organism evidence="3 4">
    <name type="scientific">Labrys monachus</name>
    <dbReference type="NCBI Taxonomy" id="217067"/>
    <lineage>
        <taxon>Bacteria</taxon>
        <taxon>Pseudomonadati</taxon>
        <taxon>Pseudomonadota</taxon>
        <taxon>Alphaproteobacteria</taxon>
        <taxon>Hyphomicrobiales</taxon>
        <taxon>Xanthobacteraceae</taxon>
        <taxon>Labrys</taxon>
    </lineage>
</organism>
<dbReference type="PANTHER" id="PTHR46797">
    <property type="entry name" value="HTH-TYPE TRANSCRIPTIONAL REGULATOR"/>
    <property type="match status" value="1"/>
</dbReference>
<feature type="domain" description="HTH cro/C1-type" evidence="2">
    <location>
        <begin position="36"/>
        <end position="90"/>
    </location>
</feature>
<dbReference type="InterPro" id="IPR050807">
    <property type="entry name" value="TransReg_Diox_bact_type"/>
</dbReference>
<keyword evidence="4" id="KW-1185">Reference proteome</keyword>
<protein>
    <submittedName>
        <fullName evidence="3">Transcriptional regulator with XRE-family HTH domain</fullName>
    </submittedName>
</protein>
<comment type="caution">
    <text evidence="3">The sequence shown here is derived from an EMBL/GenBank/DDBJ whole genome shotgun (WGS) entry which is preliminary data.</text>
</comment>
<proteinExistence type="predicted"/>
<dbReference type="PROSITE" id="PS50943">
    <property type="entry name" value="HTH_CROC1"/>
    <property type="match status" value="1"/>
</dbReference>